<comment type="catalytic activity">
    <reaction evidence="15">
        <text>L-seryl-[protein] + ATP = O-phospho-L-seryl-[protein] + ADP + H(+)</text>
        <dbReference type="Rhea" id="RHEA:17989"/>
        <dbReference type="Rhea" id="RHEA-COMP:9863"/>
        <dbReference type="Rhea" id="RHEA-COMP:11604"/>
        <dbReference type="ChEBI" id="CHEBI:15378"/>
        <dbReference type="ChEBI" id="CHEBI:29999"/>
        <dbReference type="ChEBI" id="CHEBI:30616"/>
        <dbReference type="ChEBI" id="CHEBI:83421"/>
        <dbReference type="ChEBI" id="CHEBI:456216"/>
        <dbReference type="EC" id="2.7.11.1"/>
    </reaction>
    <physiologicalReaction direction="left-to-right" evidence="15">
        <dbReference type="Rhea" id="RHEA:17990"/>
    </physiologicalReaction>
</comment>
<gene>
    <name evidence="23" type="ORF">PGO_111990</name>
</gene>
<dbReference type="GO" id="GO:0003743">
    <property type="term" value="F:translation initiation factor activity"/>
    <property type="evidence" value="ECO:0007669"/>
    <property type="project" value="UniProtKB-KW"/>
</dbReference>
<dbReference type="CDD" id="cd13996">
    <property type="entry name" value="STKc_EIF2AK"/>
    <property type="match status" value="1"/>
</dbReference>
<keyword evidence="7 20" id="KW-0547">Nucleotide-binding</keyword>
<evidence type="ECO:0000256" key="3">
    <source>
        <dbReference type="ARBA" id="ARBA00022527"/>
    </source>
</evidence>
<feature type="binding site" evidence="20">
    <location>
        <position position="1819"/>
    </location>
    <ligand>
        <name>ATP</name>
        <dbReference type="ChEBI" id="CHEBI:30616"/>
    </ligand>
</feature>
<proteinExistence type="inferred from homology"/>
<feature type="region of interest" description="Disordered" evidence="21">
    <location>
        <begin position="1652"/>
        <end position="1710"/>
    </location>
</feature>
<keyword evidence="4" id="KW-0597">Phosphoprotein</keyword>
<evidence type="ECO:0000256" key="5">
    <source>
        <dbReference type="ARBA" id="ARBA00022679"/>
    </source>
</evidence>
<feature type="compositionally biased region" description="Acidic residues" evidence="21">
    <location>
        <begin position="706"/>
        <end position="715"/>
    </location>
</feature>
<evidence type="ECO:0000256" key="12">
    <source>
        <dbReference type="ARBA" id="ARBA00023193"/>
    </source>
</evidence>
<evidence type="ECO:0000256" key="19">
    <source>
        <dbReference type="ARBA" id="ARBA00076829"/>
    </source>
</evidence>
<feature type="compositionally biased region" description="Low complexity" evidence="21">
    <location>
        <begin position="737"/>
        <end position="747"/>
    </location>
</feature>
<organism evidence="23 24">
    <name type="scientific">Plasmodium gonderi</name>
    <dbReference type="NCBI Taxonomy" id="77519"/>
    <lineage>
        <taxon>Eukaryota</taxon>
        <taxon>Sar</taxon>
        <taxon>Alveolata</taxon>
        <taxon>Apicomplexa</taxon>
        <taxon>Aconoidasida</taxon>
        <taxon>Haemosporida</taxon>
        <taxon>Plasmodiidae</taxon>
        <taxon>Plasmodium</taxon>
        <taxon>Plasmodium (Plasmodium)</taxon>
    </lineage>
</organism>
<feature type="domain" description="Protein kinase" evidence="22">
    <location>
        <begin position="2140"/>
        <end position="2478"/>
    </location>
</feature>
<evidence type="ECO:0000256" key="9">
    <source>
        <dbReference type="ARBA" id="ARBA00022824"/>
    </source>
</evidence>
<dbReference type="GO" id="GO:0005634">
    <property type="term" value="C:nucleus"/>
    <property type="evidence" value="ECO:0007669"/>
    <property type="project" value="TreeGrafter"/>
</dbReference>
<evidence type="ECO:0000256" key="2">
    <source>
        <dbReference type="ARBA" id="ARBA00012513"/>
    </source>
</evidence>
<comment type="subcellular location">
    <subcellularLocation>
        <location evidence="1">Endoplasmic reticulum membrane</location>
        <topology evidence="1">Multi-pass membrane protein</topology>
    </subcellularLocation>
</comment>
<evidence type="ECO:0000256" key="18">
    <source>
        <dbReference type="ARBA" id="ARBA00071199"/>
    </source>
</evidence>
<keyword evidence="8 23" id="KW-0418">Kinase</keyword>
<keyword evidence="5" id="KW-0808">Transferase</keyword>
<dbReference type="InterPro" id="IPR000719">
    <property type="entry name" value="Prot_kinase_dom"/>
</dbReference>
<feature type="compositionally biased region" description="Basic and acidic residues" evidence="21">
    <location>
        <begin position="2164"/>
        <end position="2212"/>
    </location>
</feature>
<keyword evidence="10 20" id="KW-0067">ATP-binding</keyword>
<dbReference type="Gene3D" id="1.10.510.10">
    <property type="entry name" value="Transferase(Phosphotransferase) domain 1"/>
    <property type="match status" value="1"/>
</dbReference>
<dbReference type="OMA" id="NTIMERY"/>
<evidence type="ECO:0000256" key="15">
    <source>
        <dbReference type="ARBA" id="ARBA00048977"/>
    </source>
</evidence>
<dbReference type="GO" id="GO:0005789">
    <property type="term" value="C:endoplasmic reticulum membrane"/>
    <property type="evidence" value="ECO:0007669"/>
    <property type="project" value="UniProtKB-SubCell"/>
</dbReference>
<evidence type="ECO:0000313" key="24">
    <source>
        <dbReference type="Proteomes" id="UP000195521"/>
    </source>
</evidence>
<dbReference type="InterPro" id="IPR050339">
    <property type="entry name" value="CC_SR_Kinase"/>
</dbReference>
<dbReference type="SUPFAM" id="SSF56112">
    <property type="entry name" value="Protein kinase-like (PK-like)"/>
    <property type="match status" value="1"/>
</dbReference>
<feature type="compositionally biased region" description="Basic and acidic residues" evidence="21">
    <location>
        <begin position="1699"/>
        <end position="1710"/>
    </location>
</feature>
<keyword evidence="24" id="KW-1185">Reference proteome</keyword>
<dbReference type="Gene3D" id="3.30.200.20">
    <property type="entry name" value="Phosphorylase Kinase, domain 1"/>
    <property type="match status" value="1"/>
</dbReference>
<comment type="caution">
    <text evidence="23">The sequence shown here is derived from an EMBL/GenBank/DDBJ whole genome shotgun (WGS) entry which is preliminary data.</text>
</comment>
<sequence length="2573" mass="302069">MSYYNYLKKKIDLNNDDKYDNVEMAQSENYKKFAYPCEICKHGNRNTLNDLHDVNTKRIRKNRSLTIEGKRRNKFRGRNVQNYAFKNEMNEVILSNLKNIFEKMSSIEQLTNMGNYINMKNNTKKFDHVNLKSRSSRTIHLSKKNRSRSEVKLCIPISSNRMDISLYNNKLNNDMFKSVYELSSDNYYRASSDSEYYPKNNAYNSNSCNYNLHGSDDNLCYFSSAYDQISLKGSNRETHHWDDKIENWEEIKSEYTDCLPYSPIHGNSTSLKYRTIFKRILKEENGRDAFKQNVSDGEKKDSYEDIIISKQDNIDLSHGTGIHGKFQIFDLFEMKHSSESEKKENSVICKKDEENTLLNNQMNLINSEENVRTENDIIVVKDEELNSPRNMFQDSNNLGNKNLLFQYEPNKSINMNDINLARYYRDKYFHGQYKYDESIFIYDLIVLDISGYIYKVSTDGTYYWKYKVVNNIQDYVSFGESKKRKEYYKSIKNEPRLDPSFKDILAKNECNKNDKLKLKAMKKLYPSNIFDLNKINSSKNVELNNNEKMIKNCTMGRGKKHAYNDLDDNEKLEKNNKGTKRLLASYSGDLFYINENNKAMALNINIKDVVNNSPFKSPLFPNIVFMGSRHSSIINLDYDTGDLIKKYDESLEDLLLKKEKKTIPHKNIKFLKNASTRKRDEFLLENEFVGEWSDADISTNQKGENEDQDSQDEDERIYSDDDNSGKYGHNNDDNVDSGDNGNNVYNDDNGDHYNSSTNNHAIKRGFILDEHSTNENDGLPGEHEDNIIKHEEIIEKEQNNNSIINIKHERRRNKPFWSDEEIRTLADSGHVLNDYLVQNEYYKYTPKNKYTLVSNYNEKTNNEKRKYNLNVLQKNVRERKNVLFKKLFTSLNRMNSLNKRSENSNILDITRMRRIDPQKKRKKKKWKKRTEKKQLQISIIKWIIKAVDENSLKKKWITTWVDVGSIFITDSHKQDVSFINSLIELVGNKLILRPLEIDKMGKLYNITKNINTEPEEEIDFMQKNYDEGVGSDERSNLGRDLRNDKRKIVGNSAKKPLNQESSNVKSKIFIFSEVVSSVFALRYKHTSNIFTLDLIMKQNSKMFPDYENVQGFNYNSLNFKKDNALLLPFSSSEFVKHSDEKTSCNFDENINYGKKLLHRINNISVSITSIEKDIRHLLSNIIFIFDRNKKIPINYIYKMKSLIRKYQKTKEQFLFYLPGVNNRKHLSYSYYNDTYGKQIYGGGRYIGGYNGNYGGNYSGKNGAGWGYGGPIHICEYINKFIDMYFEENEICFDYCSMLNIWDKIFNNYVSQDDCLLLSNLYRVVQNAFAFNNRDFNHLNDGEYMLSDNANFLIKRRKKAFGYSTGQDLKEVSTLKYKKGWYWNIFYAMMLIFVVPFVFVYRMFRKKKSNDNNSSKAIMKNKKLKDYDDEYRNDQDFLNIKNRLLRDDHVKLKNLIVEKDYVDLSQIELDMNIKREILKKLKELKQQPTLIDILAKHARDSDSDSKFYDINEGKYNLNSPNYWDGSSKYSLPNMSITNLSRTKSGEASQADTIGTNMFYMYRRRAASQDVIKKKSFIVKNRIRSSYKLGNRYYKKNYTDNEKDKKQNHLKDKHITEKDFDKSDFINFLTNFNKKFMKKNSLVDHLLKMSKTEVDTSKYSNPENSNSDKDYLSHSENLNKNEKNEGENVKDSGKKHAMRKYHNEENKIIEEKKNKNKYSKYVENNNGYVVNTLKQNNPIKNKLDNNGNNNEKINNKNASARNLSIIQRSHIPYDAPLADFLENGRFMRTFENISLIGQGGFGSVYKVSHRLEPGSPTYAVKFIYLKVSSLDNVSSRRYFREIAANRDIYSKHVVRYYTWWCEEPQFLPMHVMPKEIQNLVKKNKDSFKKMYNKSKKNDGPIDYEKLSSWENNNRDLKNFKKVIKKKNERSLTFYSDNDGLNSRKNDNTKKKRFLSDKNFSDNIYTNANTKNKIKKKKKKKKIIYKEKQNVNRKTRNQNYLIPNDKINPSSINSSFQEYDPFDCGYLSEEDRDLIVFADNDEPNICNEQQIRMENDDRKKKTQDNNSETYSATNNLKNDNDIQSNKCQTDTTSNWKGNENVTYGDDIGRDRNDAENKEKKEQSHLMPISHIETNIQCSNVNDDTSIKRVSEGVEAGEKKAHITNSNKQHEGLMDNKKIIREDERSQKKMKNWKEEGSQSMDEKQSVDSKREEKEEINYKNKEKIKNVEELGFKENVDRIRTYKKKNMAPEFSIVLLLQMELCKGYTLRKWLDRSTRSDKPLHFTYRDKNMNHPLEFDLFKQLIKGLKDIHSTCFIHRDLKPENIFVDPDTYTLKIGDLGLVRFIEEKKREKDLNTIDAFKDNIYTDINQNTITSQISLKGQIIGTPGYTAPEGGALCDEKADIYSAALILLELLCPRFNTIMERYKRLNDFRNYYAVPDYVKIHLNPWYILMLQMSKPNPADRPSAADLYSKIKVLLDPHLSDFAFSFNDINDDDVNYYPSVVRANPINVDGYDNDNNLNEIKTNSNGIVSKKKDKGHAVNSNLDDKCYSNKNADNRNDTSIGNNKERFVNGTNFE</sequence>
<dbReference type="PANTHER" id="PTHR11042:SF160">
    <property type="entry name" value="EUKARYOTIC TRANSLATION INITIATION FACTOR 2-ALPHA KINASE 1"/>
    <property type="match status" value="1"/>
</dbReference>
<evidence type="ECO:0000256" key="8">
    <source>
        <dbReference type="ARBA" id="ARBA00022777"/>
    </source>
</evidence>
<keyword evidence="23" id="KW-0396">Initiation factor</keyword>
<keyword evidence="12" id="KW-0652">Protein synthesis inhibitor</keyword>
<feature type="compositionally biased region" description="Basic and acidic residues" evidence="21">
    <location>
        <begin position="1664"/>
        <end position="1692"/>
    </location>
</feature>
<dbReference type="FunFam" id="1.10.510.10:FF:000615">
    <property type="entry name" value="Eukaryotic translation initiation factor 2-alpha kinase"/>
    <property type="match status" value="1"/>
</dbReference>
<dbReference type="GeneID" id="39748478"/>
<dbReference type="SMART" id="SM00220">
    <property type="entry name" value="S_TKc"/>
    <property type="match status" value="1"/>
</dbReference>
<keyword evidence="9" id="KW-0256">Endoplasmic reticulum</keyword>
<keyword evidence="23" id="KW-0648">Protein biosynthesis</keyword>
<comment type="similarity">
    <text evidence="13">Belongs to the protein kinase superfamily. Ser/Thr protein kinase family. GCN2 subfamily.</text>
</comment>
<feature type="region of interest" description="Disordered" evidence="21">
    <location>
        <begin position="2044"/>
        <end position="2120"/>
    </location>
</feature>
<feature type="compositionally biased region" description="Basic and acidic residues" evidence="21">
    <location>
        <begin position="2541"/>
        <end position="2555"/>
    </location>
</feature>
<evidence type="ECO:0000256" key="10">
    <source>
        <dbReference type="ARBA" id="ARBA00022840"/>
    </source>
</evidence>
<evidence type="ECO:0000256" key="21">
    <source>
        <dbReference type="SAM" id="MobiDB-lite"/>
    </source>
</evidence>
<dbReference type="PROSITE" id="PS50011">
    <property type="entry name" value="PROTEIN_KINASE_DOM"/>
    <property type="match status" value="1"/>
</dbReference>
<evidence type="ECO:0000256" key="16">
    <source>
        <dbReference type="ARBA" id="ARBA00054050"/>
    </source>
</evidence>
<reference evidence="24" key="1">
    <citation type="submission" date="2017-04" db="EMBL/GenBank/DDBJ databases">
        <title>Plasmodium gonderi genome.</title>
        <authorList>
            <person name="Arisue N."/>
            <person name="Honma H."/>
            <person name="Kawai S."/>
            <person name="Tougan T."/>
            <person name="Tanabe K."/>
            <person name="Horii T."/>
        </authorList>
    </citation>
    <scope>NUCLEOTIDE SEQUENCE [LARGE SCALE GENOMIC DNA]</scope>
    <source>
        <strain evidence="24">ATCC 30045</strain>
    </source>
</reference>
<evidence type="ECO:0000256" key="7">
    <source>
        <dbReference type="ARBA" id="ARBA00022741"/>
    </source>
</evidence>
<evidence type="ECO:0000256" key="6">
    <source>
        <dbReference type="ARBA" id="ARBA00022737"/>
    </source>
</evidence>
<evidence type="ECO:0000256" key="11">
    <source>
        <dbReference type="ARBA" id="ARBA00023136"/>
    </source>
</evidence>
<comment type="subunit">
    <text evidence="17">May form oligomers in response to stress; oligomerization may result in catalytic activity. Interacts with BIP; the interaction is disrupted in response to stress.</text>
</comment>
<dbReference type="EMBL" id="BDQF01000012">
    <property type="protein sequence ID" value="GAW81749.1"/>
    <property type="molecule type" value="Genomic_DNA"/>
</dbReference>
<evidence type="ECO:0000259" key="22">
    <source>
        <dbReference type="PROSITE" id="PS50011"/>
    </source>
</evidence>
<dbReference type="PANTHER" id="PTHR11042">
    <property type="entry name" value="EUKARYOTIC TRANSLATION INITIATION FACTOR 2-ALPHA KINASE EIF2-ALPHA KINASE -RELATED"/>
    <property type="match status" value="1"/>
</dbReference>
<evidence type="ECO:0000256" key="20">
    <source>
        <dbReference type="PROSITE-ProRule" id="PRU10141"/>
    </source>
</evidence>
<name>A0A1Y1JGU0_PLAGO</name>
<feature type="compositionally biased region" description="Basic and acidic residues" evidence="21">
    <location>
        <begin position="2103"/>
        <end position="2120"/>
    </location>
</feature>
<feature type="region of interest" description="Disordered" evidence="21">
    <location>
        <begin position="2530"/>
        <end position="2573"/>
    </location>
</feature>
<feature type="compositionally biased region" description="Polar residues" evidence="21">
    <location>
        <begin position="2061"/>
        <end position="2098"/>
    </location>
</feature>
<dbReference type="InterPro" id="IPR008271">
    <property type="entry name" value="Ser/Thr_kinase_AS"/>
</dbReference>
<evidence type="ECO:0000256" key="4">
    <source>
        <dbReference type="ARBA" id="ARBA00022553"/>
    </source>
</evidence>
<dbReference type="RefSeq" id="XP_028544338.1">
    <property type="nucleotide sequence ID" value="XM_028688537.1"/>
</dbReference>
<evidence type="ECO:0000256" key="17">
    <source>
        <dbReference type="ARBA" id="ARBA00062343"/>
    </source>
</evidence>
<dbReference type="PROSITE" id="PS00108">
    <property type="entry name" value="PROTEIN_KINASE_ST"/>
    <property type="match status" value="1"/>
</dbReference>
<accession>A0A1Y1JGU0</accession>
<dbReference type="InterPro" id="IPR017441">
    <property type="entry name" value="Protein_kinase_ATP_BS"/>
</dbReference>
<dbReference type="GO" id="GO:0017148">
    <property type="term" value="P:negative regulation of translation"/>
    <property type="evidence" value="ECO:0007669"/>
    <property type="project" value="UniProtKB-KW"/>
</dbReference>
<keyword evidence="11" id="KW-0472">Membrane</keyword>
<dbReference type="InterPro" id="IPR011009">
    <property type="entry name" value="Kinase-like_dom_sf"/>
</dbReference>
<feature type="region of interest" description="Disordered" evidence="21">
    <location>
        <begin position="694"/>
        <end position="758"/>
    </location>
</feature>
<evidence type="ECO:0000256" key="1">
    <source>
        <dbReference type="ARBA" id="ARBA00004477"/>
    </source>
</evidence>
<dbReference type="FunFam" id="3.30.200.20:FF:000516">
    <property type="entry name" value="Protein kinase PK4, putative"/>
    <property type="match status" value="1"/>
</dbReference>
<comment type="function">
    <text evidence="16">During the asexual blood stage, phosphorylates translation factor eIF2alpha in late schizonts resulting in protein translation inhibition. Plays a role in trophozoite differentiation into schizonts.</text>
</comment>
<dbReference type="OrthoDB" id="1405469at2759"/>
<feature type="region of interest" description="Disordered" evidence="21">
    <location>
        <begin position="2161"/>
        <end position="2212"/>
    </location>
</feature>
<comment type="catalytic activity">
    <reaction evidence="14">
        <text>L-threonyl-[protein] + ATP = O-phospho-L-threonyl-[protein] + ADP + H(+)</text>
        <dbReference type="Rhea" id="RHEA:46608"/>
        <dbReference type="Rhea" id="RHEA-COMP:11060"/>
        <dbReference type="Rhea" id="RHEA-COMP:11605"/>
        <dbReference type="ChEBI" id="CHEBI:15378"/>
        <dbReference type="ChEBI" id="CHEBI:30013"/>
        <dbReference type="ChEBI" id="CHEBI:30616"/>
        <dbReference type="ChEBI" id="CHEBI:61977"/>
        <dbReference type="ChEBI" id="CHEBI:456216"/>
        <dbReference type="EC" id="2.7.11.1"/>
    </reaction>
    <physiologicalReaction direction="left-to-right" evidence="14">
        <dbReference type="Rhea" id="RHEA:46609"/>
    </physiologicalReaction>
</comment>
<keyword evidence="6" id="KW-0677">Repeat</keyword>
<evidence type="ECO:0000313" key="23">
    <source>
        <dbReference type="EMBL" id="GAW81749.1"/>
    </source>
</evidence>
<dbReference type="GO" id="GO:0005524">
    <property type="term" value="F:ATP binding"/>
    <property type="evidence" value="ECO:0007669"/>
    <property type="project" value="UniProtKB-UniRule"/>
</dbReference>
<dbReference type="Proteomes" id="UP000195521">
    <property type="component" value="Unassembled WGS sequence"/>
</dbReference>
<evidence type="ECO:0000256" key="14">
    <source>
        <dbReference type="ARBA" id="ARBA00048659"/>
    </source>
</evidence>
<feature type="compositionally biased region" description="Basic and acidic residues" evidence="21">
    <location>
        <begin position="2048"/>
        <end position="2060"/>
    </location>
</feature>
<protein>
    <recommendedName>
        <fullName evidence="18">Eukaryotic translation initiation factor 2-alpha kinase PK4</fullName>
        <ecNumber evidence="2">2.7.11.1</ecNumber>
    </recommendedName>
    <alternativeName>
        <fullName evidence="19">Protein kinase PK4</fullName>
    </alternativeName>
</protein>
<keyword evidence="3" id="KW-0723">Serine/threonine-protein kinase</keyword>
<evidence type="ECO:0000256" key="13">
    <source>
        <dbReference type="ARBA" id="ARBA00037982"/>
    </source>
</evidence>
<dbReference type="Pfam" id="PF00069">
    <property type="entry name" value="Pkinase"/>
    <property type="match status" value="1"/>
</dbReference>
<dbReference type="EC" id="2.7.11.1" evidence="2"/>
<dbReference type="PROSITE" id="PS00107">
    <property type="entry name" value="PROTEIN_KINASE_ATP"/>
    <property type="match status" value="1"/>
</dbReference>
<dbReference type="GO" id="GO:0004694">
    <property type="term" value="F:eukaryotic translation initiation factor 2alpha kinase activity"/>
    <property type="evidence" value="ECO:0007669"/>
    <property type="project" value="TreeGrafter"/>
</dbReference>